<dbReference type="InterPro" id="IPR035986">
    <property type="entry name" value="PKD_dom_sf"/>
</dbReference>
<reference evidence="4 5" key="1">
    <citation type="journal article" date="2019" name="Int. J. Syst. Evol. Microbiol.">
        <title>The Global Catalogue of Microorganisms (GCM) 10K type strain sequencing project: providing services to taxonomists for standard genome sequencing and annotation.</title>
        <authorList>
            <consortium name="The Broad Institute Genomics Platform"/>
            <consortium name="The Broad Institute Genome Sequencing Center for Infectious Disease"/>
            <person name="Wu L."/>
            <person name="Ma J."/>
        </authorList>
    </citation>
    <scope>NUCLEOTIDE SEQUENCE [LARGE SCALE GENOMIC DNA]</scope>
    <source>
        <strain evidence="4 5">JCM 16014</strain>
    </source>
</reference>
<evidence type="ECO:0000313" key="4">
    <source>
        <dbReference type="EMBL" id="GAA2015345.1"/>
    </source>
</evidence>
<proteinExistence type="predicted"/>
<feature type="signal peptide" evidence="2">
    <location>
        <begin position="1"/>
        <end position="31"/>
    </location>
</feature>
<keyword evidence="2" id="KW-0732">Signal</keyword>
<dbReference type="CDD" id="cd00146">
    <property type="entry name" value="PKD"/>
    <property type="match status" value="1"/>
</dbReference>
<dbReference type="InterPro" id="IPR022409">
    <property type="entry name" value="PKD/Chitinase_dom"/>
</dbReference>
<dbReference type="SUPFAM" id="SSF49299">
    <property type="entry name" value="PKD domain"/>
    <property type="match status" value="1"/>
</dbReference>
<evidence type="ECO:0000313" key="5">
    <source>
        <dbReference type="Proteomes" id="UP001500751"/>
    </source>
</evidence>
<dbReference type="SMART" id="SM00089">
    <property type="entry name" value="PKD"/>
    <property type="match status" value="1"/>
</dbReference>
<protein>
    <submittedName>
        <fullName evidence="4">VCBS repeat-containing protein</fullName>
    </submittedName>
</protein>
<feature type="domain" description="PKD" evidence="3">
    <location>
        <begin position="1121"/>
        <end position="1181"/>
    </location>
</feature>
<evidence type="ECO:0000259" key="3">
    <source>
        <dbReference type="PROSITE" id="PS50093"/>
    </source>
</evidence>
<dbReference type="InterPro" id="IPR000601">
    <property type="entry name" value="PKD_dom"/>
</dbReference>
<dbReference type="Pfam" id="PF18911">
    <property type="entry name" value="PKD_4"/>
    <property type="match status" value="1"/>
</dbReference>
<dbReference type="EMBL" id="BAAAQN010000003">
    <property type="protein sequence ID" value="GAA2015345.1"/>
    <property type="molecule type" value="Genomic_DNA"/>
</dbReference>
<dbReference type="PROSITE" id="PS50093">
    <property type="entry name" value="PKD"/>
    <property type="match status" value="1"/>
</dbReference>
<dbReference type="InterPro" id="IPR013783">
    <property type="entry name" value="Ig-like_fold"/>
</dbReference>
<feature type="region of interest" description="Disordered" evidence="1">
    <location>
        <begin position="270"/>
        <end position="305"/>
    </location>
</feature>
<dbReference type="RefSeq" id="WP_344664119.1">
    <property type="nucleotide sequence ID" value="NZ_BAAAQN010000003.1"/>
</dbReference>
<dbReference type="Gene3D" id="2.60.40.10">
    <property type="entry name" value="Immunoglobulins"/>
    <property type="match status" value="1"/>
</dbReference>
<sequence>MQRVNSGLRRRTGNGIRTRIRWATRAGSALAAITVAAGPLAVPDGAAAAVRPAATATAGATASGAPAAPATQTADPHTAAAATAKRTGKPAPVDALTTETSTTVANPDGTFTTSTSVQADRMRTATGWRDIDPTLRVQPDGSVATTATPNRLVLSGGGTGPVVAVDDGAGHSMALSLPGRLPAPTLSGPTATYTGLYPGIDLVVTAARSGGFSEVFTVHDPAAAQTAQNLRFSTALHGLKLTQDAGGNLFAADAKTGRTLWSAPPAELWDSATGVTGPQDSPESIDAVGPASSADRPGSGAHRGRLPMAVDASGLGLVGDLSRLGTSAPTYPLYLDPTWQLPSVSGGTLLNGEGRSGCPTATKDTSRSWLSVGYNDFDSCVGADRVFFQISTSNVLAANYIVKSATLKINEVYSAWNACGRGSETISIYTTGSNIGSVTWNTMPAYTTPAVTSKTLKSVGGTTPCAGGTVPGDFDVLGAITTARAKGWSNWTFVMIGDETPGSHSLEGFNEDPSIVTVYEVAPNTPTTTVAAPAPVRSDGTQWQGCDGNLTGYLSRANWGGQSTAQLSAGISSPLAQAQVHGHFEFYDHTVSGGKEWFMDSAAVGGSGGTATVTTPALTDGHQYTWQVNADDGYATSPVAHYCGFTVDISPPSNPIVQSSDFLPAGSSTPSPKKAGQAGLFSVSASDPAPGSGFRGYNYILDGSIGDTGTQFAAAGTGNLTITPTAWGPHTLYVQAVDNAGNVSATSQYSFYAPWNQLSPVRAGDLTGDGVPDIAATTTAGNLVAYNGGADPSLPPTVLSDAAHSPRGNGWDKYLVSHRGSFANAGVDDLWAYDTVSHGLFLNKNTGANPFTNPGNVVQLSKANVATDANNTSPTTPDGPNTACATTSTGSCAGYNNTDWSGLTQMVAVGDFYQGDTPGTCGLTAPSSCDNGSPGLLTVENGSLWYYQGQQSPYFLGTAVQLGTSGWNGVTLLAPGPVNGVPTLWARDNTTGALYQYKITFDAAGWPRNLGTPATGQAVSSTGVFTTPEIFSEGDVNGDGYPDLYGATEYGGLIAYPGKSTPTAPVSTIGYHLSPGSTTTIAMEPTIGRTPPTAKLSLSATTVAAGTPVTANASGTIVGSNPIASYQFTFGYQTTTPPASTSPTASYVYTSPGTYVIGVEVTDSSGQYSDAETVVTVTAAG</sequence>
<gene>
    <name evidence="4" type="ORF">GCM10009839_08250</name>
</gene>
<feature type="chain" id="PRO_5046058304" evidence="2">
    <location>
        <begin position="32"/>
        <end position="1181"/>
    </location>
</feature>
<evidence type="ECO:0000256" key="1">
    <source>
        <dbReference type="SAM" id="MobiDB-lite"/>
    </source>
</evidence>
<keyword evidence="5" id="KW-1185">Reference proteome</keyword>
<feature type="compositionally biased region" description="Polar residues" evidence="1">
    <location>
        <begin position="273"/>
        <end position="282"/>
    </location>
</feature>
<comment type="caution">
    <text evidence="4">The sequence shown here is derived from an EMBL/GenBank/DDBJ whole genome shotgun (WGS) entry which is preliminary data.</text>
</comment>
<name>A0ABN2TNB7_9ACTN</name>
<evidence type="ECO:0000256" key="2">
    <source>
        <dbReference type="SAM" id="SignalP"/>
    </source>
</evidence>
<dbReference type="Proteomes" id="UP001500751">
    <property type="component" value="Unassembled WGS sequence"/>
</dbReference>
<organism evidence="4 5">
    <name type="scientific">Catenulispora yoronensis</name>
    <dbReference type="NCBI Taxonomy" id="450799"/>
    <lineage>
        <taxon>Bacteria</taxon>
        <taxon>Bacillati</taxon>
        <taxon>Actinomycetota</taxon>
        <taxon>Actinomycetes</taxon>
        <taxon>Catenulisporales</taxon>
        <taxon>Catenulisporaceae</taxon>
        <taxon>Catenulispora</taxon>
    </lineage>
</organism>
<accession>A0ABN2TNB7</accession>